<evidence type="ECO:0000313" key="2">
    <source>
        <dbReference type="Proteomes" id="UP000499080"/>
    </source>
</evidence>
<protein>
    <submittedName>
        <fullName evidence="1">Uncharacterized protein</fullName>
    </submittedName>
</protein>
<sequence length="80" mass="9351">MRKIEEALTILRDKNEVRISRNKGNGMAQSPRINLEQKQITIEEEEYNLDTEEDIKIYTDGPRQRMEWTQPTVSKGMTPG</sequence>
<accession>A0A4Y2JUQ1</accession>
<reference evidence="1 2" key="1">
    <citation type="journal article" date="2019" name="Sci. Rep.">
        <title>Orb-weaving spider Araneus ventricosus genome elucidates the spidroin gene catalogue.</title>
        <authorList>
            <person name="Kono N."/>
            <person name="Nakamura H."/>
            <person name="Ohtoshi R."/>
            <person name="Moran D.A.P."/>
            <person name="Shinohara A."/>
            <person name="Yoshida Y."/>
            <person name="Fujiwara M."/>
            <person name="Mori M."/>
            <person name="Tomita M."/>
            <person name="Arakawa K."/>
        </authorList>
    </citation>
    <scope>NUCLEOTIDE SEQUENCE [LARGE SCALE GENOMIC DNA]</scope>
</reference>
<dbReference type="EMBL" id="BGPR01003861">
    <property type="protein sequence ID" value="GBM93258.1"/>
    <property type="molecule type" value="Genomic_DNA"/>
</dbReference>
<organism evidence="1 2">
    <name type="scientific">Araneus ventricosus</name>
    <name type="common">Orbweaver spider</name>
    <name type="synonym">Epeira ventricosa</name>
    <dbReference type="NCBI Taxonomy" id="182803"/>
    <lineage>
        <taxon>Eukaryota</taxon>
        <taxon>Metazoa</taxon>
        <taxon>Ecdysozoa</taxon>
        <taxon>Arthropoda</taxon>
        <taxon>Chelicerata</taxon>
        <taxon>Arachnida</taxon>
        <taxon>Araneae</taxon>
        <taxon>Araneomorphae</taxon>
        <taxon>Entelegynae</taxon>
        <taxon>Araneoidea</taxon>
        <taxon>Araneidae</taxon>
        <taxon>Araneus</taxon>
    </lineage>
</organism>
<dbReference type="AlphaFoldDB" id="A0A4Y2JUQ1"/>
<evidence type="ECO:0000313" key="1">
    <source>
        <dbReference type="EMBL" id="GBM93258.1"/>
    </source>
</evidence>
<keyword evidence="2" id="KW-1185">Reference proteome</keyword>
<dbReference type="Proteomes" id="UP000499080">
    <property type="component" value="Unassembled WGS sequence"/>
</dbReference>
<name>A0A4Y2JUQ1_ARAVE</name>
<comment type="caution">
    <text evidence="1">The sequence shown here is derived from an EMBL/GenBank/DDBJ whole genome shotgun (WGS) entry which is preliminary data.</text>
</comment>
<gene>
    <name evidence="1" type="ORF">AVEN_168029_1</name>
</gene>
<proteinExistence type="predicted"/>